<sequence>MAVPAETLEPTVIAAVMYVTVMTAVFATAIWCMNQSAWMRVLRIRGPRVPEIAAALGQATGRKVTLVRESGTEPGDSGPWRAELTFSRLEAVAAADMARRLDPDAKADIGPVPGRRRARTTSVMTDLPVSKYGNTLTK</sequence>
<protein>
    <submittedName>
        <fullName evidence="3">Uncharacterized protein</fullName>
    </submittedName>
</protein>
<dbReference type="EMBL" id="JBHMDO010000022">
    <property type="protein sequence ID" value="MFB9326671.1"/>
    <property type="molecule type" value="Genomic_DNA"/>
</dbReference>
<keyword evidence="2" id="KW-0472">Membrane</keyword>
<comment type="caution">
    <text evidence="3">The sequence shown here is derived from an EMBL/GenBank/DDBJ whole genome shotgun (WGS) entry which is preliminary data.</text>
</comment>
<evidence type="ECO:0000313" key="3">
    <source>
        <dbReference type="EMBL" id="MFB9326671.1"/>
    </source>
</evidence>
<dbReference type="Proteomes" id="UP001589747">
    <property type="component" value="Unassembled WGS sequence"/>
</dbReference>
<keyword evidence="2" id="KW-1133">Transmembrane helix</keyword>
<feature type="region of interest" description="Disordered" evidence="1">
    <location>
        <begin position="104"/>
        <end position="126"/>
    </location>
</feature>
<keyword evidence="4" id="KW-1185">Reference proteome</keyword>
<gene>
    <name evidence="3" type="ORF">ACFFSY_12170</name>
</gene>
<organism evidence="3 4">
    <name type="scientific">Paenibacillus aurantiacus</name>
    <dbReference type="NCBI Taxonomy" id="1936118"/>
    <lineage>
        <taxon>Bacteria</taxon>
        <taxon>Bacillati</taxon>
        <taxon>Bacillota</taxon>
        <taxon>Bacilli</taxon>
        <taxon>Bacillales</taxon>
        <taxon>Paenibacillaceae</taxon>
        <taxon>Paenibacillus</taxon>
    </lineage>
</organism>
<accession>A0ABV5KN75</accession>
<proteinExistence type="predicted"/>
<evidence type="ECO:0000313" key="4">
    <source>
        <dbReference type="Proteomes" id="UP001589747"/>
    </source>
</evidence>
<feature type="transmembrane region" description="Helical" evidence="2">
    <location>
        <begin position="12"/>
        <end position="33"/>
    </location>
</feature>
<evidence type="ECO:0000256" key="2">
    <source>
        <dbReference type="SAM" id="Phobius"/>
    </source>
</evidence>
<name>A0ABV5KN75_9BACL</name>
<reference evidence="3 4" key="1">
    <citation type="submission" date="2024-09" db="EMBL/GenBank/DDBJ databases">
        <authorList>
            <person name="Sun Q."/>
            <person name="Mori K."/>
        </authorList>
    </citation>
    <scope>NUCLEOTIDE SEQUENCE [LARGE SCALE GENOMIC DNA]</scope>
    <source>
        <strain evidence="3 4">TISTR 2452</strain>
    </source>
</reference>
<keyword evidence="2" id="KW-0812">Transmembrane</keyword>
<evidence type="ECO:0000256" key="1">
    <source>
        <dbReference type="SAM" id="MobiDB-lite"/>
    </source>
</evidence>
<dbReference type="RefSeq" id="WP_377494190.1">
    <property type="nucleotide sequence ID" value="NZ_JBHMDO010000022.1"/>
</dbReference>